<accession>A0AAJ0CDE1</accession>
<reference evidence="2" key="1">
    <citation type="submission" date="2023-06" db="EMBL/GenBank/DDBJ databases">
        <title>Conoideocrella luteorostrata (Hypocreales: Clavicipitaceae), a potential biocontrol fungus for elongate hemlock scale in United States Christmas tree production areas.</title>
        <authorList>
            <person name="Barrett H."/>
            <person name="Lovett B."/>
            <person name="Macias A.M."/>
            <person name="Stajich J.E."/>
            <person name="Kasson M.T."/>
        </authorList>
    </citation>
    <scope>NUCLEOTIDE SEQUENCE</scope>
    <source>
        <strain evidence="2">ARSEF 14590</strain>
    </source>
</reference>
<name>A0AAJ0CDE1_9HYPO</name>
<proteinExistence type="predicted"/>
<dbReference type="AlphaFoldDB" id="A0AAJ0CDE1"/>
<dbReference type="Proteomes" id="UP001251528">
    <property type="component" value="Unassembled WGS sequence"/>
</dbReference>
<feature type="region of interest" description="Disordered" evidence="1">
    <location>
        <begin position="61"/>
        <end position="91"/>
    </location>
</feature>
<feature type="compositionally biased region" description="Polar residues" evidence="1">
    <location>
        <begin position="168"/>
        <end position="178"/>
    </location>
</feature>
<feature type="region of interest" description="Disordered" evidence="1">
    <location>
        <begin position="154"/>
        <end position="178"/>
    </location>
</feature>
<dbReference type="EMBL" id="JASWJB010000603">
    <property type="protein sequence ID" value="KAK2589612.1"/>
    <property type="molecule type" value="Genomic_DNA"/>
</dbReference>
<evidence type="ECO:0000313" key="3">
    <source>
        <dbReference type="Proteomes" id="UP001251528"/>
    </source>
</evidence>
<evidence type="ECO:0000313" key="2">
    <source>
        <dbReference type="EMBL" id="KAK2589612.1"/>
    </source>
</evidence>
<evidence type="ECO:0000256" key="1">
    <source>
        <dbReference type="SAM" id="MobiDB-lite"/>
    </source>
</evidence>
<feature type="compositionally biased region" description="Polar residues" evidence="1">
    <location>
        <begin position="72"/>
        <end position="87"/>
    </location>
</feature>
<sequence>MSLENNGNNHSVKGDLSQRSSKRLNGKSNYSCSDECAKPPLPLLEPQETWVPDMVSIARDQPRVETPRAVSPTVSATVDDNNPTASFSFPLESYLNDDNELEKQMMGITENSCACTGRYTTPPAARLESEEPHQLLPAVWAAAADDGTDATVQELLSPNSWPTPPSAQPSVSSTFSSDLTLQEHPLLTPSVAVRHSALHRQLVEAGFSGLDDSSNTGP</sequence>
<comment type="caution">
    <text evidence="2">The sequence shown here is derived from an EMBL/GenBank/DDBJ whole genome shotgun (WGS) entry which is preliminary data.</text>
</comment>
<gene>
    <name evidence="2" type="ORF">QQS21_012712</name>
</gene>
<organism evidence="2 3">
    <name type="scientific">Conoideocrella luteorostrata</name>
    <dbReference type="NCBI Taxonomy" id="1105319"/>
    <lineage>
        <taxon>Eukaryota</taxon>
        <taxon>Fungi</taxon>
        <taxon>Dikarya</taxon>
        <taxon>Ascomycota</taxon>
        <taxon>Pezizomycotina</taxon>
        <taxon>Sordariomycetes</taxon>
        <taxon>Hypocreomycetidae</taxon>
        <taxon>Hypocreales</taxon>
        <taxon>Clavicipitaceae</taxon>
        <taxon>Conoideocrella</taxon>
    </lineage>
</organism>
<keyword evidence="3" id="KW-1185">Reference proteome</keyword>
<feature type="compositionally biased region" description="Polar residues" evidence="1">
    <location>
        <begin position="1"/>
        <end position="11"/>
    </location>
</feature>
<protein>
    <submittedName>
        <fullName evidence="2">Uncharacterized protein</fullName>
    </submittedName>
</protein>
<feature type="region of interest" description="Disordered" evidence="1">
    <location>
        <begin position="1"/>
        <end position="44"/>
    </location>
</feature>